<dbReference type="GO" id="GO:0005737">
    <property type="term" value="C:cytoplasm"/>
    <property type="evidence" value="ECO:0007669"/>
    <property type="project" value="TreeGrafter"/>
</dbReference>
<sequence length="171" mass="19795">MLETERLELVPLRAELLRMWTEDIPGLEKRLGCSYKAEPMEGMFLHIVEEQLKITECNPMDYCWHSFWLLIRKSDRVVVGSADFKGTPDENGEVEIGYGLGNEFEHKGYMTEAVKAMCGWAFSQEGVRRVTAETDKQGTASQRVLIRCGFVRYRQEETLWWKCLPGVYGME</sequence>
<dbReference type="Pfam" id="PF13302">
    <property type="entry name" value="Acetyltransf_3"/>
    <property type="match status" value="1"/>
</dbReference>
<dbReference type="InterPro" id="IPR000182">
    <property type="entry name" value="GNAT_dom"/>
</dbReference>
<dbReference type="GO" id="GO:0008999">
    <property type="term" value="F:protein-N-terminal-alanine acetyltransferase activity"/>
    <property type="evidence" value="ECO:0007669"/>
    <property type="project" value="TreeGrafter"/>
</dbReference>
<dbReference type="InterPro" id="IPR051908">
    <property type="entry name" value="Ribosomal_N-acetyltransferase"/>
</dbReference>
<reference evidence="3 4" key="1">
    <citation type="journal article" date="2020" name="Cell Host Microbe">
        <title>Functional and Genomic Variation between Human-Derived Isolates of Lachnospiraceae Reveals Inter- and Intra-Species Diversity.</title>
        <authorList>
            <person name="Sorbara M.T."/>
            <person name="Littmann E.R."/>
            <person name="Fontana E."/>
            <person name="Moody T.U."/>
            <person name="Kohout C.E."/>
            <person name="Gjonbalaj M."/>
            <person name="Eaton V."/>
            <person name="Seok R."/>
            <person name="Leiner I.M."/>
            <person name="Pamer E.G."/>
        </authorList>
    </citation>
    <scope>NUCLEOTIDE SEQUENCE [LARGE SCALE GENOMIC DNA]</scope>
    <source>
        <strain evidence="3 4">MSK.1.17</strain>
    </source>
</reference>
<dbReference type="EMBL" id="JAAITT010000027">
    <property type="protein sequence ID" value="NSJ50585.1"/>
    <property type="molecule type" value="Genomic_DNA"/>
</dbReference>
<proteinExistence type="predicted"/>
<evidence type="ECO:0000259" key="1">
    <source>
        <dbReference type="PROSITE" id="PS51186"/>
    </source>
</evidence>
<dbReference type="GO" id="GO:1990189">
    <property type="term" value="F:protein N-terminal-serine acetyltransferase activity"/>
    <property type="evidence" value="ECO:0007669"/>
    <property type="project" value="TreeGrafter"/>
</dbReference>
<feature type="domain" description="N-acetyltransferase" evidence="1">
    <location>
        <begin position="14"/>
        <end position="171"/>
    </location>
</feature>
<dbReference type="EMBL" id="JAKNGE010000010">
    <property type="protein sequence ID" value="MCG4745798.1"/>
    <property type="molecule type" value="Genomic_DNA"/>
</dbReference>
<dbReference type="PANTHER" id="PTHR43441">
    <property type="entry name" value="RIBOSOMAL-PROTEIN-SERINE ACETYLTRANSFERASE"/>
    <property type="match status" value="1"/>
</dbReference>
<accession>A0AAW5BP80</accession>
<evidence type="ECO:0000313" key="3">
    <source>
        <dbReference type="EMBL" id="NSJ50585.1"/>
    </source>
</evidence>
<dbReference type="Proteomes" id="UP001299608">
    <property type="component" value="Unassembled WGS sequence"/>
</dbReference>
<gene>
    <name evidence="3" type="ORF">G5B36_18010</name>
    <name evidence="2" type="ORF">L0N08_10280</name>
</gene>
<evidence type="ECO:0000313" key="4">
    <source>
        <dbReference type="Proteomes" id="UP000669239"/>
    </source>
</evidence>
<dbReference type="PROSITE" id="PS51186">
    <property type="entry name" value="GNAT"/>
    <property type="match status" value="1"/>
</dbReference>
<evidence type="ECO:0000313" key="2">
    <source>
        <dbReference type="EMBL" id="MCG4745798.1"/>
    </source>
</evidence>
<dbReference type="Proteomes" id="UP000669239">
    <property type="component" value="Unassembled WGS sequence"/>
</dbReference>
<reference evidence="2" key="3">
    <citation type="submission" date="2022-01" db="EMBL/GenBank/DDBJ databases">
        <title>Collection of gut derived symbiotic bacterial strains cultured from healthy donors.</title>
        <authorList>
            <person name="Lin H."/>
            <person name="Kohout C."/>
            <person name="Waligurski E."/>
            <person name="Pamer E.G."/>
        </authorList>
    </citation>
    <scope>NUCLEOTIDE SEQUENCE</scope>
    <source>
        <strain evidence="2">DFI.6.55</strain>
    </source>
</reference>
<name>A0AAW5BP80_9FIRM</name>
<dbReference type="Gene3D" id="3.40.630.30">
    <property type="match status" value="1"/>
</dbReference>
<protein>
    <submittedName>
        <fullName evidence="2">GNAT family N-acetyltransferase</fullName>
    </submittedName>
</protein>
<organism evidence="2 5">
    <name type="scientific">Enterocloster aldenensis</name>
    <dbReference type="NCBI Taxonomy" id="358742"/>
    <lineage>
        <taxon>Bacteria</taxon>
        <taxon>Bacillati</taxon>
        <taxon>Bacillota</taxon>
        <taxon>Clostridia</taxon>
        <taxon>Lachnospirales</taxon>
        <taxon>Lachnospiraceae</taxon>
        <taxon>Enterocloster</taxon>
    </lineage>
</organism>
<evidence type="ECO:0000313" key="5">
    <source>
        <dbReference type="Proteomes" id="UP001299608"/>
    </source>
</evidence>
<dbReference type="PANTHER" id="PTHR43441:SF6">
    <property type="entry name" value="N-ACETYLTRANSFERASE DOMAIN-CONTAINING PROTEIN"/>
    <property type="match status" value="1"/>
</dbReference>
<dbReference type="InterPro" id="IPR016181">
    <property type="entry name" value="Acyl_CoA_acyltransferase"/>
</dbReference>
<reference evidence="3" key="2">
    <citation type="submission" date="2020-02" db="EMBL/GenBank/DDBJ databases">
        <authorList>
            <person name="Littmann E."/>
            <person name="Sorbara M."/>
        </authorList>
    </citation>
    <scope>NUCLEOTIDE SEQUENCE</scope>
    <source>
        <strain evidence="3">MSK.1.17</strain>
    </source>
</reference>
<dbReference type="AlphaFoldDB" id="A0AAW5BP80"/>
<dbReference type="SUPFAM" id="SSF55729">
    <property type="entry name" value="Acyl-CoA N-acyltransferases (Nat)"/>
    <property type="match status" value="1"/>
</dbReference>
<comment type="caution">
    <text evidence="2">The sequence shown here is derived from an EMBL/GenBank/DDBJ whole genome shotgun (WGS) entry which is preliminary data.</text>
</comment>
<keyword evidence="4" id="KW-1185">Reference proteome</keyword>